<reference evidence="4 5" key="1">
    <citation type="submission" date="2019-06" db="EMBL/GenBank/DDBJ databases">
        <authorList>
            <person name="Palmer J.M."/>
        </authorList>
    </citation>
    <scope>NUCLEOTIDE SEQUENCE [LARGE SCALE GENOMIC DNA]</scope>
    <source>
        <strain evidence="4 5">TWF102</strain>
    </source>
</reference>
<organism evidence="4 5">
    <name type="scientific">Orbilia oligospora</name>
    <name type="common">Nematode-trapping fungus</name>
    <name type="synonym">Arthrobotrys oligospora</name>
    <dbReference type="NCBI Taxonomy" id="2813651"/>
    <lineage>
        <taxon>Eukaryota</taxon>
        <taxon>Fungi</taxon>
        <taxon>Dikarya</taxon>
        <taxon>Ascomycota</taxon>
        <taxon>Pezizomycotina</taxon>
        <taxon>Orbiliomycetes</taxon>
        <taxon>Orbiliales</taxon>
        <taxon>Orbiliaceae</taxon>
        <taxon>Orbilia</taxon>
    </lineage>
</organism>
<keyword evidence="2" id="KW-0472">Membrane</keyword>
<evidence type="ECO:0000313" key="5">
    <source>
        <dbReference type="Proteomes" id="UP000475325"/>
    </source>
</evidence>
<dbReference type="AlphaFoldDB" id="A0A7C8JAD5"/>
<feature type="compositionally biased region" description="Polar residues" evidence="1">
    <location>
        <begin position="214"/>
        <end position="231"/>
    </location>
</feature>
<feature type="chain" id="PRO_5028958944" description="Extracellular membrane protein CFEM domain-containing protein" evidence="3">
    <location>
        <begin position="19"/>
        <end position="302"/>
    </location>
</feature>
<evidence type="ECO:0000256" key="1">
    <source>
        <dbReference type="SAM" id="MobiDB-lite"/>
    </source>
</evidence>
<protein>
    <recommendedName>
        <fullName evidence="6">Extracellular membrane protein CFEM domain-containing protein</fullName>
    </recommendedName>
</protein>
<accession>A0A7C8JAD5</accession>
<feature type="compositionally biased region" description="Low complexity" evidence="1">
    <location>
        <begin position="242"/>
        <end position="261"/>
    </location>
</feature>
<keyword evidence="2" id="KW-0812">Transmembrane</keyword>
<gene>
    <name evidence="4" type="ORF">TWF102_005266</name>
</gene>
<feature type="region of interest" description="Disordered" evidence="1">
    <location>
        <begin position="211"/>
        <end position="261"/>
    </location>
</feature>
<dbReference type="Proteomes" id="UP000475325">
    <property type="component" value="Unassembled WGS sequence"/>
</dbReference>
<dbReference type="EMBL" id="WIQW01000026">
    <property type="protein sequence ID" value="KAF3100382.1"/>
    <property type="molecule type" value="Genomic_DNA"/>
</dbReference>
<keyword evidence="2" id="KW-1133">Transmembrane helix</keyword>
<comment type="caution">
    <text evidence="4">The sequence shown here is derived from an EMBL/GenBank/DDBJ whole genome shotgun (WGS) entry which is preliminary data.</text>
</comment>
<evidence type="ECO:0000256" key="3">
    <source>
        <dbReference type="SAM" id="SignalP"/>
    </source>
</evidence>
<evidence type="ECO:0008006" key="6">
    <source>
        <dbReference type="Google" id="ProtNLM"/>
    </source>
</evidence>
<name>A0A7C8JAD5_ORBOL</name>
<keyword evidence="3" id="KW-0732">Signal</keyword>
<evidence type="ECO:0000313" key="4">
    <source>
        <dbReference type="EMBL" id="KAF3100382.1"/>
    </source>
</evidence>
<feature type="compositionally biased region" description="Low complexity" evidence="1">
    <location>
        <begin position="111"/>
        <end position="127"/>
    </location>
</feature>
<proteinExistence type="predicted"/>
<evidence type="ECO:0000256" key="2">
    <source>
        <dbReference type="SAM" id="Phobius"/>
    </source>
</evidence>
<feature type="region of interest" description="Disordered" evidence="1">
    <location>
        <begin position="101"/>
        <end position="136"/>
    </location>
</feature>
<feature type="signal peptide" evidence="3">
    <location>
        <begin position="1"/>
        <end position="18"/>
    </location>
</feature>
<feature type="transmembrane region" description="Helical" evidence="2">
    <location>
        <begin position="272"/>
        <end position="293"/>
    </location>
</feature>
<sequence>MRTSPLIVASILAVAVSAQAPEVCIEVVTLSQKCIPEDVSVDDLQTSTAIAACLCDNTGFDSKIAECLDATGSVLPEESRQFLARFQGYCNLLAGGGGGGGVPTSASVTRPTETSASITPTPTPTGSGDDDDNVPENCRYIDSGLSSCWTDNSPLPTAAPVARCLCAGTSFDAAIEGCYSDILDTDPKEAATVSAFAGFCSSFSAGAFGGSGPTGSDNNQPTTTGGSNSPNPTGDDEDDDAPATTGPAQTTGSNSNNGGNGPNSAAGFKVTILGTAFAAILAGAALVFQSCILRDSLAIMSF</sequence>